<evidence type="ECO:0000256" key="21">
    <source>
        <dbReference type="ARBA" id="ARBA00023136"/>
    </source>
</evidence>
<comment type="pathway">
    <text evidence="12">Lipid metabolism.</text>
</comment>
<dbReference type="Proteomes" id="UP000838412">
    <property type="component" value="Chromosome 15"/>
</dbReference>
<comment type="catalytic activity">
    <reaction evidence="2">
        <text>1-octadecanoyl-2-(4Z,7Z,10Z,13Z,16Z,19Z-docosahexaenoyl)-sn-glycero-3-phosphate + CTP + H(+) = 1-octadecanoyl-2-(4Z,7Z,10Z,13Z,16Z,19Z-docosahexaenoyl)-sn-glycero-3-cytidine-5'-diphosphate + diphosphate</text>
        <dbReference type="Rhea" id="RHEA:45668"/>
        <dbReference type="ChEBI" id="CHEBI:15378"/>
        <dbReference type="ChEBI" id="CHEBI:33019"/>
        <dbReference type="ChEBI" id="CHEBI:37563"/>
        <dbReference type="ChEBI" id="CHEBI:77130"/>
        <dbReference type="ChEBI" id="CHEBI:85354"/>
    </reaction>
    <physiologicalReaction direction="left-to-right" evidence="2">
        <dbReference type="Rhea" id="RHEA:45669"/>
    </physiologicalReaction>
</comment>
<name>A0A8J9Z3L7_BRALA</name>
<feature type="transmembrane region" description="Helical" evidence="24">
    <location>
        <begin position="75"/>
        <end position="94"/>
    </location>
</feature>
<accession>A0A8J9Z3L7</accession>
<keyword evidence="19 24" id="KW-1133">Transmembrane helix</keyword>
<comment type="pathway">
    <text evidence="11 24 25">Phospholipid metabolism; CDP-diacylglycerol biosynthesis; CDP-diacylglycerol from sn-glycerol 3-phosphate: step 3/3.</text>
</comment>
<evidence type="ECO:0000256" key="17">
    <source>
        <dbReference type="ARBA" id="ARBA00022692"/>
    </source>
</evidence>
<evidence type="ECO:0000256" key="8">
    <source>
        <dbReference type="ARBA" id="ARBA00001729"/>
    </source>
</evidence>
<comment type="catalytic activity">
    <reaction evidence="3">
        <text>1-octadecanoyl-2-(9Z,12Z-octadecadienoyl)-sn-glycero-3-phosphate + CTP + H(+) = 1-octadecanoyl-2-(9Z,12Z-octadecadienoyl)-sn-glycero-3-cytidine-5'-diphosphate + diphosphate</text>
        <dbReference type="Rhea" id="RHEA:45660"/>
        <dbReference type="ChEBI" id="CHEBI:15378"/>
        <dbReference type="ChEBI" id="CHEBI:33019"/>
        <dbReference type="ChEBI" id="CHEBI:37563"/>
        <dbReference type="ChEBI" id="CHEBI:77098"/>
        <dbReference type="ChEBI" id="CHEBI:85352"/>
    </reaction>
    <physiologicalReaction direction="left-to-right" evidence="3">
        <dbReference type="Rhea" id="RHEA:45661"/>
    </physiologicalReaction>
</comment>
<dbReference type="GO" id="GO:0004605">
    <property type="term" value="F:phosphatidate cytidylyltransferase activity"/>
    <property type="evidence" value="ECO:0007669"/>
    <property type="project" value="UniProtKB-UniRule"/>
</dbReference>
<evidence type="ECO:0000256" key="13">
    <source>
        <dbReference type="ARBA" id="ARBA00010185"/>
    </source>
</evidence>
<comment type="catalytic activity">
    <reaction evidence="7">
        <text>1-hexadecanoyl-2-(5Z,8Z,11Z,14Z-eicosatetraenoyl)-sn-glycero-3-phosphate + CTP + H(+) = 1-hexadecanoyl-2-(5Z,8Z,11Z,14Z-eicosatetraenoyl)-sn-glycero-3-cytidine-5'-diphosphate + diphosphate</text>
        <dbReference type="Rhea" id="RHEA:45652"/>
        <dbReference type="ChEBI" id="CHEBI:15378"/>
        <dbReference type="ChEBI" id="CHEBI:33019"/>
        <dbReference type="ChEBI" id="CHEBI:37563"/>
        <dbReference type="ChEBI" id="CHEBI:72864"/>
        <dbReference type="ChEBI" id="CHEBI:85350"/>
    </reaction>
    <physiologicalReaction direction="left-to-right" evidence="7">
        <dbReference type="Rhea" id="RHEA:45653"/>
    </physiologicalReaction>
</comment>
<evidence type="ECO:0000313" key="28">
    <source>
        <dbReference type="Proteomes" id="UP000838412"/>
    </source>
</evidence>
<dbReference type="GO" id="GO:0005789">
    <property type="term" value="C:endoplasmic reticulum membrane"/>
    <property type="evidence" value="ECO:0007669"/>
    <property type="project" value="TreeGrafter"/>
</dbReference>
<comment type="similarity">
    <text evidence="13 24 25">Belongs to the CDS family.</text>
</comment>
<dbReference type="OrthoDB" id="10260889at2759"/>
<evidence type="ECO:0000256" key="7">
    <source>
        <dbReference type="ARBA" id="ARBA00001617"/>
    </source>
</evidence>
<evidence type="ECO:0000256" key="6">
    <source>
        <dbReference type="ARBA" id="ARBA00001056"/>
    </source>
</evidence>
<evidence type="ECO:0000256" key="25">
    <source>
        <dbReference type="RuleBase" id="RU003938"/>
    </source>
</evidence>
<dbReference type="PROSITE" id="PS01315">
    <property type="entry name" value="CDS"/>
    <property type="match status" value="1"/>
</dbReference>
<keyword evidence="20 24" id="KW-0443">Lipid metabolism</keyword>
<keyword evidence="22 24" id="KW-0594">Phospholipid biosynthesis</keyword>
<evidence type="ECO:0000256" key="4">
    <source>
        <dbReference type="ARBA" id="ARBA00000859"/>
    </source>
</evidence>
<dbReference type="GO" id="GO:0016024">
    <property type="term" value="P:CDP-diacylglycerol biosynthetic process"/>
    <property type="evidence" value="ECO:0007669"/>
    <property type="project" value="UniProtKB-UniRule"/>
</dbReference>
<dbReference type="PIRSF" id="PIRSF018269">
    <property type="entry name" value="PC_trans_euk"/>
    <property type="match status" value="1"/>
</dbReference>
<comment type="catalytic activity">
    <reaction evidence="8">
        <text>1-octadecanoyl-2-(5Z,8Z,11Z,14Z-eicosatetraenoyl)-sn-glycero-3-phosphate + CTP + H(+) = 1-octadecanoyl-2-(5Z,8Z,11Z,14Z-eicosatetraenoyl)-sn-glycero-3-cytidine-5'-diphosphate + diphosphate</text>
        <dbReference type="Rhea" id="RHEA:45648"/>
        <dbReference type="ChEBI" id="CHEBI:15378"/>
        <dbReference type="ChEBI" id="CHEBI:33019"/>
        <dbReference type="ChEBI" id="CHEBI:37563"/>
        <dbReference type="ChEBI" id="CHEBI:77091"/>
        <dbReference type="ChEBI" id="CHEBI:85349"/>
    </reaction>
    <physiologicalReaction direction="left-to-right" evidence="8">
        <dbReference type="Rhea" id="RHEA:45649"/>
    </physiologicalReaction>
</comment>
<evidence type="ECO:0000256" key="12">
    <source>
        <dbReference type="ARBA" id="ARBA00005189"/>
    </source>
</evidence>
<evidence type="ECO:0000256" key="16">
    <source>
        <dbReference type="ARBA" id="ARBA00022679"/>
    </source>
</evidence>
<evidence type="ECO:0000256" key="3">
    <source>
        <dbReference type="ARBA" id="ARBA00000515"/>
    </source>
</evidence>
<evidence type="ECO:0000256" key="9">
    <source>
        <dbReference type="ARBA" id="ARBA00001902"/>
    </source>
</evidence>
<keyword evidence="18 24" id="KW-0548">Nucleotidyltransferase</keyword>
<keyword evidence="28" id="KW-1185">Reference proteome</keyword>
<keyword evidence="15 24" id="KW-0444">Lipid biosynthesis</keyword>
<organism evidence="27 28">
    <name type="scientific">Branchiostoma lanceolatum</name>
    <name type="common">Common lancelet</name>
    <name type="synonym">Amphioxus lanceolatum</name>
    <dbReference type="NCBI Taxonomy" id="7740"/>
    <lineage>
        <taxon>Eukaryota</taxon>
        <taxon>Metazoa</taxon>
        <taxon>Chordata</taxon>
        <taxon>Cephalochordata</taxon>
        <taxon>Leptocardii</taxon>
        <taxon>Amphioxiformes</taxon>
        <taxon>Branchiostomatidae</taxon>
        <taxon>Branchiostoma</taxon>
    </lineage>
</organism>
<comment type="catalytic activity">
    <reaction evidence="9">
        <text>a 1,2-diacyl-sn-glycero-3-phosphate + CTP + H(+) = a CDP-1,2-diacyl-sn-glycerol + diphosphate</text>
        <dbReference type="Rhea" id="RHEA:16229"/>
        <dbReference type="ChEBI" id="CHEBI:15378"/>
        <dbReference type="ChEBI" id="CHEBI:33019"/>
        <dbReference type="ChEBI" id="CHEBI:37563"/>
        <dbReference type="ChEBI" id="CHEBI:58332"/>
        <dbReference type="ChEBI" id="CHEBI:58608"/>
        <dbReference type="EC" id="2.7.7.41"/>
    </reaction>
    <physiologicalReaction direction="left-to-right" evidence="9">
        <dbReference type="Rhea" id="RHEA:16230"/>
    </physiologicalReaction>
</comment>
<dbReference type="PANTHER" id="PTHR13773:SF8">
    <property type="entry name" value="PHOSPHATIDATE CYTIDYLYLTRANSFERASE, PHOTORECEPTOR-SPECIFIC"/>
    <property type="match status" value="1"/>
</dbReference>
<evidence type="ECO:0000256" key="14">
    <source>
        <dbReference type="ARBA" id="ARBA00012487"/>
    </source>
</evidence>
<evidence type="ECO:0000256" key="15">
    <source>
        <dbReference type="ARBA" id="ARBA00022516"/>
    </source>
</evidence>
<comment type="catalytic activity">
    <reaction evidence="4">
        <text>1-octadecanoyl-2-(9Z-octadecenoyl)-sn-glycero-3-phosphate + CTP + H(+) = 1-octadecanoyl-2-(9Z-octadecenoyl)-sn-glycero-3-cytidine-5'-diphosphate + diphosphate</text>
        <dbReference type="Rhea" id="RHEA:45664"/>
        <dbReference type="ChEBI" id="CHEBI:15378"/>
        <dbReference type="ChEBI" id="CHEBI:33019"/>
        <dbReference type="ChEBI" id="CHEBI:37563"/>
        <dbReference type="ChEBI" id="CHEBI:74560"/>
        <dbReference type="ChEBI" id="CHEBI:85353"/>
    </reaction>
    <physiologicalReaction direction="left-to-right" evidence="4">
        <dbReference type="Rhea" id="RHEA:45665"/>
    </physiologicalReaction>
</comment>
<evidence type="ECO:0000256" key="5">
    <source>
        <dbReference type="ARBA" id="ARBA00001021"/>
    </source>
</evidence>
<evidence type="ECO:0000256" key="1">
    <source>
        <dbReference type="ARBA" id="ARBA00000060"/>
    </source>
</evidence>
<feature type="transmembrane region" description="Helical" evidence="24">
    <location>
        <begin position="204"/>
        <end position="221"/>
    </location>
</feature>
<evidence type="ECO:0000256" key="20">
    <source>
        <dbReference type="ARBA" id="ARBA00023098"/>
    </source>
</evidence>
<proteinExistence type="inferred from homology"/>
<protein>
    <recommendedName>
        <fullName evidence="14 24">Phosphatidate cytidylyltransferase</fullName>
        <ecNumber evidence="14 24">2.7.7.41</ecNumber>
    </recommendedName>
</protein>
<reference evidence="27" key="1">
    <citation type="submission" date="2022-01" db="EMBL/GenBank/DDBJ databases">
        <authorList>
            <person name="Braso-Vives M."/>
        </authorList>
    </citation>
    <scope>NUCLEOTIDE SEQUENCE</scope>
</reference>
<dbReference type="InterPro" id="IPR016720">
    <property type="entry name" value="PC_Trfase_euk"/>
</dbReference>
<dbReference type="UniPathway" id="UPA00557">
    <property type="reaction ID" value="UER00614"/>
</dbReference>
<keyword evidence="21 24" id="KW-0472">Membrane</keyword>
<feature type="transmembrane region" description="Helical" evidence="24">
    <location>
        <begin position="227"/>
        <end position="253"/>
    </location>
</feature>
<evidence type="ECO:0000256" key="11">
    <source>
        <dbReference type="ARBA" id="ARBA00005119"/>
    </source>
</evidence>
<dbReference type="AlphaFoldDB" id="A0A8J9Z3L7"/>
<evidence type="ECO:0000256" key="22">
    <source>
        <dbReference type="ARBA" id="ARBA00023209"/>
    </source>
</evidence>
<comment type="catalytic activity">
    <reaction evidence="5">
        <text>1,2-di-(5Z,8Z,11Z,14Z)-eicosatetraenoyl-sn-glycero-3-phosphate + CTP + H(+) = 1,2-di-(5Z,8Z,11Z,14Z-eicosatetraenoyl)-sn-glycero-3-cytidine-5'-diphosphate + diphosphate</text>
        <dbReference type="Rhea" id="RHEA:45656"/>
        <dbReference type="ChEBI" id="CHEBI:15378"/>
        <dbReference type="ChEBI" id="CHEBI:33019"/>
        <dbReference type="ChEBI" id="CHEBI:37563"/>
        <dbReference type="ChEBI" id="CHEBI:77126"/>
        <dbReference type="ChEBI" id="CHEBI:85351"/>
    </reaction>
    <physiologicalReaction direction="left-to-right" evidence="5">
        <dbReference type="Rhea" id="RHEA:45657"/>
    </physiologicalReaction>
</comment>
<feature type="transmembrane region" description="Helical" evidence="24">
    <location>
        <begin position="265"/>
        <end position="288"/>
    </location>
</feature>
<feature type="compositionally biased region" description="Basic and acidic residues" evidence="26">
    <location>
        <begin position="1"/>
        <end position="10"/>
    </location>
</feature>
<feature type="compositionally biased region" description="Acidic residues" evidence="26">
    <location>
        <begin position="18"/>
        <end position="38"/>
    </location>
</feature>
<keyword evidence="16 24" id="KW-0808">Transferase</keyword>
<dbReference type="EC" id="2.7.7.41" evidence="14 24"/>
<gene>
    <name evidence="27" type="primary">CDS1</name>
    <name evidence="27" type="ORF">BLAG_LOCUS8813</name>
</gene>
<evidence type="ECO:0000313" key="27">
    <source>
        <dbReference type="EMBL" id="CAH1247007.1"/>
    </source>
</evidence>
<evidence type="ECO:0000256" key="24">
    <source>
        <dbReference type="PIRNR" id="PIRNR018269"/>
    </source>
</evidence>
<evidence type="ECO:0000256" key="10">
    <source>
        <dbReference type="ARBA" id="ARBA00004141"/>
    </source>
</evidence>
<keyword evidence="17 24" id="KW-0812">Transmembrane</keyword>
<dbReference type="InterPro" id="IPR000374">
    <property type="entry name" value="PC_trans"/>
</dbReference>
<evidence type="ECO:0000256" key="18">
    <source>
        <dbReference type="ARBA" id="ARBA00022695"/>
    </source>
</evidence>
<comment type="catalytic activity">
    <reaction evidence="1">
        <text>1,2-di-(9Z-octadecenoyl)-sn-glycero-3-phosphate + CTP + H(+) = 1,2-di-(9Z-octadecenoyl)-sn-glycero-3-cytidine-5'-diphosphate + diphosphate</text>
        <dbReference type="Rhea" id="RHEA:45676"/>
        <dbReference type="ChEBI" id="CHEBI:15378"/>
        <dbReference type="ChEBI" id="CHEBI:33019"/>
        <dbReference type="ChEBI" id="CHEBI:37563"/>
        <dbReference type="ChEBI" id="CHEBI:74546"/>
        <dbReference type="ChEBI" id="CHEBI:85356"/>
    </reaction>
    <physiologicalReaction direction="left-to-right" evidence="1">
        <dbReference type="Rhea" id="RHEA:45677"/>
    </physiologicalReaction>
</comment>
<sequence>MSAPETERRVQGVIANEDTGESSDDQILDEQKDEESDAGDLQPRTVDPPPPQEGLTDTVEKALPISSLTPRWRNWVIRGVFALMMVVGFFWLIWGGPFYLTIAVMTVQLKCFQEIISIGHKVYQSNNLPWFRTLQWYFLLCANYFFYGETITDYFGHFLQREEVFRPLMKYRRIVAFTMYVAGFCMFVLTLVKRHYLKQFTMFGWTHITLLIVVTQSHLIIQNIFEGLIWLIVPVSMVICNDVMAYIFGFFFGRTSLIKLSPKKTWEGFIGAFFSTLLFGWLLAYFMAGYEYFVCPVEFGGPAAYSIMMECTPAPIFQLTEYTLPSWLQGVLKVMGLMWETVNIYPFQIHSIYLATFASLIGPFGGFFASGFKRAFKIKDFADVIPGHGGMVDRFDCQYLMATFVHVYHHSFIRAPNPGKIVQQVLALRPDLQLVIFNKLKQHLLDAGLVENSCSS</sequence>
<dbReference type="Pfam" id="PF01148">
    <property type="entry name" value="CTP_transf_1"/>
    <property type="match status" value="1"/>
</dbReference>
<feature type="transmembrane region" description="Helical" evidence="24">
    <location>
        <begin position="174"/>
        <end position="192"/>
    </location>
</feature>
<comment type="subcellular location">
    <subcellularLocation>
        <location evidence="10">Membrane</location>
        <topology evidence="10">Multi-pass membrane protein</topology>
    </subcellularLocation>
</comment>
<evidence type="ECO:0000256" key="19">
    <source>
        <dbReference type="ARBA" id="ARBA00022989"/>
    </source>
</evidence>
<dbReference type="PANTHER" id="PTHR13773">
    <property type="entry name" value="PHOSPHATIDATE CYTIDYLYLTRANSFERASE"/>
    <property type="match status" value="1"/>
</dbReference>
<evidence type="ECO:0000256" key="23">
    <source>
        <dbReference type="ARBA" id="ARBA00023264"/>
    </source>
</evidence>
<keyword evidence="23 24" id="KW-1208">Phospholipid metabolism</keyword>
<evidence type="ECO:0000256" key="26">
    <source>
        <dbReference type="SAM" id="MobiDB-lite"/>
    </source>
</evidence>
<evidence type="ECO:0000256" key="2">
    <source>
        <dbReference type="ARBA" id="ARBA00000281"/>
    </source>
</evidence>
<feature type="transmembrane region" description="Helical" evidence="24">
    <location>
        <begin position="347"/>
        <end position="369"/>
    </location>
</feature>
<dbReference type="EMBL" id="OV696700">
    <property type="protein sequence ID" value="CAH1247007.1"/>
    <property type="molecule type" value="Genomic_DNA"/>
</dbReference>
<comment type="catalytic activity">
    <reaction evidence="6">
        <text>1,2-di-(9Z,12Z-octadecadienoyl)-sn-glycero-3-phosphate + CTP + H(+) = 1,2-di-(9Z,12Z-octadecadienoyl)-sn-glycero-3-cytidine-5'-diphosphate + diphosphate</text>
        <dbReference type="Rhea" id="RHEA:45672"/>
        <dbReference type="ChEBI" id="CHEBI:15378"/>
        <dbReference type="ChEBI" id="CHEBI:33019"/>
        <dbReference type="ChEBI" id="CHEBI:37563"/>
        <dbReference type="ChEBI" id="CHEBI:77128"/>
        <dbReference type="ChEBI" id="CHEBI:85355"/>
    </reaction>
    <physiologicalReaction direction="left-to-right" evidence="6">
        <dbReference type="Rhea" id="RHEA:45673"/>
    </physiologicalReaction>
</comment>
<feature type="region of interest" description="Disordered" evidence="26">
    <location>
        <begin position="1"/>
        <end position="57"/>
    </location>
</feature>